<dbReference type="EMBL" id="BMAW01010581">
    <property type="protein sequence ID" value="GFT19480.1"/>
    <property type="molecule type" value="Genomic_DNA"/>
</dbReference>
<evidence type="ECO:0000313" key="2">
    <source>
        <dbReference type="Proteomes" id="UP000887013"/>
    </source>
</evidence>
<keyword evidence="2" id="KW-1185">Reference proteome</keyword>
<gene>
    <name evidence="1" type="ORF">NPIL_17511</name>
</gene>
<comment type="caution">
    <text evidence="1">The sequence shown here is derived from an EMBL/GenBank/DDBJ whole genome shotgun (WGS) entry which is preliminary data.</text>
</comment>
<protein>
    <submittedName>
        <fullName evidence="1">Uncharacterized protein</fullName>
    </submittedName>
</protein>
<evidence type="ECO:0000313" key="1">
    <source>
        <dbReference type="EMBL" id="GFT19480.1"/>
    </source>
</evidence>
<name>A0A8X6NKE1_NEPPI</name>
<accession>A0A8X6NKE1</accession>
<reference evidence="1" key="1">
    <citation type="submission" date="2020-08" db="EMBL/GenBank/DDBJ databases">
        <title>Multicomponent nature underlies the extraordinary mechanical properties of spider dragline silk.</title>
        <authorList>
            <person name="Kono N."/>
            <person name="Nakamura H."/>
            <person name="Mori M."/>
            <person name="Yoshida Y."/>
            <person name="Ohtoshi R."/>
            <person name="Malay A.D."/>
            <person name="Moran D.A.P."/>
            <person name="Tomita M."/>
            <person name="Numata K."/>
            <person name="Arakawa K."/>
        </authorList>
    </citation>
    <scope>NUCLEOTIDE SEQUENCE</scope>
</reference>
<proteinExistence type="predicted"/>
<sequence length="115" mass="12962">MTKIMFDIALDLILAKYLHKGVKDYANMHGESRVGGKGYCLSACPNHITLNSAGYPYPCTSLYINTVYVESECLIVPMPLFLGMLKNVLMSVVIPPLQCFIWTFQNRNKKVLDLD</sequence>
<organism evidence="1 2">
    <name type="scientific">Nephila pilipes</name>
    <name type="common">Giant wood spider</name>
    <name type="synonym">Nephila maculata</name>
    <dbReference type="NCBI Taxonomy" id="299642"/>
    <lineage>
        <taxon>Eukaryota</taxon>
        <taxon>Metazoa</taxon>
        <taxon>Ecdysozoa</taxon>
        <taxon>Arthropoda</taxon>
        <taxon>Chelicerata</taxon>
        <taxon>Arachnida</taxon>
        <taxon>Araneae</taxon>
        <taxon>Araneomorphae</taxon>
        <taxon>Entelegynae</taxon>
        <taxon>Araneoidea</taxon>
        <taxon>Nephilidae</taxon>
        <taxon>Nephila</taxon>
    </lineage>
</organism>
<dbReference type="AlphaFoldDB" id="A0A8X6NKE1"/>
<dbReference type="Proteomes" id="UP000887013">
    <property type="component" value="Unassembled WGS sequence"/>
</dbReference>